<feature type="transmembrane region" description="Helical" evidence="5">
    <location>
        <begin position="174"/>
        <end position="196"/>
    </location>
</feature>
<evidence type="ECO:0000256" key="1">
    <source>
        <dbReference type="ARBA" id="ARBA00004141"/>
    </source>
</evidence>
<feature type="transmembrane region" description="Helical" evidence="5">
    <location>
        <begin position="90"/>
        <end position="110"/>
    </location>
</feature>
<evidence type="ECO:0000256" key="4">
    <source>
        <dbReference type="ARBA" id="ARBA00023136"/>
    </source>
</evidence>
<keyword evidence="4 5" id="KW-0472">Membrane</keyword>
<dbReference type="EMBL" id="CCKQ01009961">
    <property type="protein sequence ID" value="CDW81450.1"/>
    <property type="molecule type" value="Genomic_DNA"/>
</dbReference>
<dbReference type="InterPro" id="IPR006214">
    <property type="entry name" value="Bax_inhibitor_1-related"/>
</dbReference>
<reference evidence="6 7" key="1">
    <citation type="submission" date="2014-06" db="EMBL/GenBank/DDBJ databases">
        <authorList>
            <person name="Swart Estienne"/>
        </authorList>
    </citation>
    <scope>NUCLEOTIDE SEQUENCE [LARGE SCALE GENOMIC DNA]</scope>
    <source>
        <strain evidence="6 7">130c</strain>
    </source>
</reference>
<dbReference type="AlphaFoldDB" id="A0A078AGN9"/>
<evidence type="ECO:0000313" key="7">
    <source>
        <dbReference type="Proteomes" id="UP000039865"/>
    </source>
</evidence>
<keyword evidence="3 5" id="KW-1133">Transmembrane helix</keyword>
<evidence type="ECO:0008006" key="8">
    <source>
        <dbReference type="Google" id="ProtNLM"/>
    </source>
</evidence>
<dbReference type="InParanoid" id="A0A078AGN9"/>
<proteinExistence type="inferred from homology"/>
<feature type="transmembrane region" description="Helical" evidence="5">
    <location>
        <begin position="208"/>
        <end position="227"/>
    </location>
</feature>
<protein>
    <recommendedName>
        <fullName evidence="8">Nmda receptor glutamate-binding chain</fullName>
    </recommendedName>
</protein>
<dbReference type="FunCoup" id="A0A078AGN9">
    <property type="interactions" value="15"/>
</dbReference>
<dbReference type="PANTHER" id="PTHR23291:SF47">
    <property type="entry name" value="TRANSMEMBRANE BAX INHIBITOR MOTIF CONTAINING 7"/>
    <property type="match status" value="1"/>
</dbReference>
<feature type="transmembrane region" description="Helical" evidence="5">
    <location>
        <begin position="149"/>
        <end position="167"/>
    </location>
</feature>
<evidence type="ECO:0000256" key="3">
    <source>
        <dbReference type="ARBA" id="ARBA00022989"/>
    </source>
</evidence>
<feature type="transmembrane region" description="Helical" evidence="5">
    <location>
        <begin position="29"/>
        <end position="48"/>
    </location>
</feature>
<feature type="transmembrane region" description="Helical" evidence="5">
    <location>
        <begin position="117"/>
        <end position="137"/>
    </location>
</feature>
<dbReference type="Pfam" id="PF01027">
    <property type="entry name" value="Bax1-I"/>
    <property type="match status" value="1"/>
</dbReference>
<dbReference type="OMA" id="FTGWYVY"/>
<dbReference type="PANTHER" id="PTHR23291">
    <property type="entry name" value="BAX INHIBITOR-RELATED"/>
    <property type="match status" value="1"/>
</dbReference>
<evidence type="ECO:0000256" key="2">
    <source>
        <dbReference type="ARBA" id="ARBA00022692"/>
    </source>
</evidence>
<dbReference type="GO" id="GO:0016020">
    <property type="term" value="C:membrane"/>
    <property type="evidence" value="ECO:0007669"/>
    <property type="project" value="UniProtKB-SubCell"/>
</dbReference>
<evidence type="ECO:0000256" key="5">
    <source>
        <dbReference type="RuleBase" id="RU004379"/>
    </source>
</evidence>
<name>A0A078AGN9_STYLE</name>
<keyword evidence="2 5" id="KW-0812">Transmembrane</keyword>
<evidence type="ECO:0000313" key="6">
    <source>
        <dbReference type="EMBL" id="CDW81450.1"/>
    </source>
</evidence>
<comment type="similarity">
    <text evidence="5">Belongs to the BI1 family.</text>
</comment>
<dbReference type="Proteomes" id="UP000039865">
    <property type="component" value="Unassembled WGS sequence"/>
</dbReference>
<feature type="transmembrane region" description="Helical" evidence="5">
    <location>
        <begin position="60"/>
        <end position="78"/>
    </location>
</feature>
<sequence>MQSFDQIQNPQEKRAFIDQEDRNGFIKKVYGILCAQLIITAEFTLLPYISEDVLNFMGNYPQIFVLCLIAVLVSQLVLICNRKLARTVPVNYYILGIFTICESYMVSFICTMYEPQVVFIAALMTACSVGGLTFYAWTTKEDFTVMRGVMSFVIAAIFSTLILCIFMQQQMDRTALSFLFVIIFGIYIVIDTQMIMGNNKYELSSEDYILGALILYLDIINLFLEILKILGKKKE</sequence>
<comment type="subcellular location">
    <subcellularLocation>
        <location evidence="1">Membrane</location>
        <topology evidence="1">Multi-pass membrane protein</topology>
    </subcellularLocation>
</comment>
<organism evidence="6 7">
    <name type="scientific">Stylonychia lemnae</name>
    <name type="common">Ciliate</name>
    <dbReference type="NCBI Taxonomy" id="5949"/>
    <lineage>
        <taxon>Eukaryota</taxon>
        <taxon>Sar</taxon>
        <taxon>Alveolata</taxon>
        <taxon>Ciliophora</taxon>
        <taxon>Intramacronucleata</taxon>
        <taxon>Spirotrichea</taxon>
        <taxon>Stichotrichia</taxon>
        <taxon>Sporadotrichida</taxon>
        <taxon>Oxytrichidae</taxon>
        <taxon>Stylonychinae</taxon>
        <taxon>Stylonychia</taxon>
    </lineage>
</organism>
<dbReference type="OrthoDB" id="7933078at2759"/>
<accession>A0A078AGN9</accession>
<gene>
    <name evidence="6" type="primary">Contig1260.g1386</name>
    <name evidence="6" type="ORF">STYLEM_10467</name>
</gene>
<keyword evidence="7" id="KW-1185">Reference proteome</keyword>